<organism evidence="9 10">
    <name type="scientific">Granulicella aggregans</name>
    <dbReference type="NCBI Taxonomy" id="474949"/>
    <lineage>
        <taxon>Bacteria</taxon>
        <taxon>Pseudomonadati</taxon>
        <taxon>Acidobacteriota</taxon>
        <taxon>Terriglobia</taxon>
        <taxon>Terriglobales</taxon>
        <taxon>Acidobacteriaceae</taxon>
        <taxon>Granulicella</taxon>
    </lineage>
</organism>
<dbReference type="Gene3D" id="3.40.30.10">
    <property type="entry name" value="Glutaredoxin"/>
    <property type="match status" value="1"/>
</dbReference>
<keyword evidence="9" id="KW-0413">Isomerase</keyword>
<dbReference type="PANTHER" id="PTHR13887:SF14">
    <property type="entry name" value="DISULFIDE BOND FORMATION PROTEIN D"/>
    <property type="match status" value="1"/>
</dbReference>
<dbReference type="GO" id="GO:0016491">
    <property type="term" value="F:oxidoreductase activity"/>
    <property type="evidence" value="ECO:0007669"/>
    <property type="project" value="UniProtKB-KW"/>
</dbReference>
<evidence type="ECO:0000313" key="9">
    <source>
        <dbReference type="EMBL" id="MBB5058871.1"/>
    </source>
</evidence>
<dbReference type="PROSITE" id="PS51352">
    <property type="entry name" value="THIOREDOXIN_2"/>
    <property type="match status" value="1"/>
</dbReference>
<dbReference type="InterPro" id="IPR012336">
    <property type="entry name" value="Thioredoxin-like_fold"/>
</dbReference>
<keyword evidence="5" id="KW-0676">Redox-active center</keyword>
<feature type="domain" description="Thioredoxin" evidence="8">
    <location>
        <begin position="103"/>
        <end position="275"/>
    </location>
</feature>
<dbReference type="RefSeq" id="WP_246409257.1">
    <property type="nucleotide sequence ID" value="NZ_JACHIP010000005.1"/>
</dbReference>
<evidence type="ECO:0000256" key="2">
    <source>
        <dbReference type="ARBA" id="ARBA00022729"/>
    </source>
</evidence>
<evidence type="ECO:0000256" key="7">
    <source>
        <dbReference type="SAM" id="SignalP"/>
    </source>
</evidence>
<dbReference type="SUPFAM" id="SSF52833">
    <property type="entry name" value="Thioredoxin-like"/>
    <property type="match status" value="1"/>
</dbReference>
<protein>
    <submittedName>
        <fullName evidence="9">Protein-disulfide isomerase</fullName>
    </submittedName>
</protein>
<evidence type="ECO:0000256" key="4">
    <source>
        <dbReference type="ARBA" id="ARBA00023157"/>
    </source>
</evidence>
<evidence type="ECO:0000259" key="8">
    <source>
        <dbReference type="PROSITE" id="PS51352"/>
    </source>
</evidence>
<evidence type="ECO:0000256" key="3">
    <source>
        <dbReference type="ARBA" id="ARBA00023002"/>
    </source>
</evidence>
<comment type="similarity">
    <text evidence="1">Belongs to the thioredoxin family. DsbA subfamily.</text>
</comment>
<dbReference type="PANTHER" id="PTHR13887">
    <property type="entry name" value="GLUTATHIONE S-TRANSFERASE KAPPA"/>
    <property type="match status" value="1"/>
</dbReference>
<dbReference type="Pfam" id="PF13462">
    <property type="entry name" value="Thioredoxin_4"/>
    <property type="match status" value="1"/>
</dbReference>
<sequence length="341" mass="35725">MKIAAIVSTGFAAVLVVGAFGTSETAFAQAAPPSLTAPSAQPAPAAPTDPFPPVNMKYFTTDTPSGDTVNGFLHSLWGYDENRIYRVEGIQKTSAPGVSKVIVYVSDKTPNAKVQSTAFYVMPDGKHAIADTMIDFGINPYAEKRKLLQERANGPAQGAAGKDLLLVEFSDLQCPHCKEAATTMEQLAKDFPKARIVHQAFPLTAIHPAAFQAAAVGACVAKQSTDAYFKYEAAVYATQEALTPEGTAKTLDAAVTKAGLDPAAIDLCAATAETKAAVAASAKLAEEAGIDQTPTLSVNGRMLPVSPAAMPYEILKKIIVFQAGIDGVKVDNPPPSLNTLK</sequence>
<keyword evidence="3" id="KW-0560">Oxidoreductase</keyword>
<dbReference type="Proteomes" id="UP000540989">
    <property type="component" value="Unassembled WGS sequence"/>
</dbReference>
<evidence type="ECO:0000313" key="10">
    <source>
        <dbReference type="Proteomes" id="UP000540989"/>
    </source>
</evidence>
<accession>A0A7W7ZGK4</accession>
<feature type="region of interest" description="Disordered" evidence="6">
    <location>
        <begin position="33"/>
        <end position="52"/>
    </location>
</feature>
<reference evidence="9 10" key="1">
    <citation type="submission" date="2020-08" db="EMBL/GenBank/DDBJ databases">
        <title>Genomic Encyclopedia of Type Strains, Phase IV (KMG-V): Genome sequencing to study the core and pangenomes of soil and plant-associated prokaryotes.</title>
        <authorList>
            <person name="Whitman W."/>
        </authorList>
    </citation>
    <scope>NUCLEOTIDE SEQUENCE [LARGE SCALE GENOMIC DNA]</scope>
    <source>
        <strain evidence="9 10">M8UP14</strain>
    </source>
</reference>
<gene>
    <name evidence="9" type="ORF">HDF16_003594</name>
</gene>
<proteinExistence type="inferred from homology"/>
<name>A0A7W7ZGK4_9BACT</name>
<keyword evidence="2 7" id="KW-0732">Signal</keyword>
<feature type="signal peptide" evidence="7">
    <location>
        <begin position="1"/>
        <end position="28"/>
    </location>
</feature>
<evidence type="ECO:0000256" key="6">
    <source>
        <dbReference type="SAM" id="MobiDB-lite"/>
    </source>
</evidence>
<evidence type="ECO:0000256" key="1">
    <source>
        <dbReference type="ARBA" id="ARBA00005791"/>
    </source>
</evidence>
<dbReference type="AlphaFoldDB" id="A0A7W7ZGK4"/>
<feature type="chain" id="PRO_5030643585" evidence="7">
    <location>
        <begin position="29"/>
        <end position="341"/>
    </location>
</feature>
<dbReference type="GO" id="GO:0016853">
    <property type="term" value="F:isomerase activity"/>
    <property type="evidence" value="ECO:0007669"/>
    <property type="project" value="UniProtKB-KW"/>
</dbReference>
<evidence type="ECO:0000256" key="5">
    <source>
        <dbReference type="ARBA" id="ARBA00023284"/>
    </source>
</evidence>
<dbReference type="InterPro" id="IPR036249">
    <property type="entry name" value="Thioredoxin-like_sf"/>
</dbReference>
<dbReference type="InterPro" id="IPR013766">
    <property type="entry name" value="Thioredoxin_domain"/>
</dbReference>
<comment type="caution">
    <text evidence="9">The sequence shown here is derived from an EMBL/GenBank/DDBJ whole genome shotgun (WGS) entry which is preliminary data.</text>
</comment>
<keyword evidence="4" id="KW-1015">Disulfide bond</keyword>
<dbReference type="EMBL" id="JACHIP010000005">
    <property type="protein sequence ID" value="MBB5058871.1"/>
    <property type="molecule type" value="Genomic_DNA"/>
</dbReference>
<feature type="compositionally biased region" description="Low complexity" evidence="6">
    <location>
        <begin position="33"/>
        <end position="43"/>
    </location>
</feature>
<keyword evidence="10" id="KW-1185">Reference proteome</keyword>